<dbReference type="InterPro" id="IPR002178">
    <property type="entry name" value="PTS_EIIA_type-2_dom"/>
</dbReference>
<evidence type="ECO:0000313" key="2">
    <source>
        <dbReference type="EMBL" id="EEU30267.1"/>
    </source>
</evidence>
<evidence type="ECO:0000259" key="1">
    <source>
        <dbReference type="PROSITE" id="PS51094"/>
    </source>
</evidence>
<dbReference type="RefSeq" id="WP_006916444.1">
    <property type="nucleotide sequence ID" value="NZ_GG698803.1"/>
</dbReference>
<accession>C7XVA1</accession>
<dbReference type="AlphaFoldDB" id="C7XVA1"/>
<dbReference type="eggNOG" id="ENOG5030BCE">
    <property type="taxonomic scope" value="Bacteria"/>
</dbReference>
<name>C7XVA1_9LACO</name>
<dbReference type="InterPro" id="IPR016152">
    <property type="entry name" value="PTrfase/Anion_transptr"/>
</dbReference>
<dbReference type="HOGENOM" id="CLU_1924882_0_0_9"/>
<gene>
    <name evidence="2" type="ORF">HMPREF0501_00645</name>
</gene>
<organism evidence="2 3">
    <name type="scientific">Limosilactobacillus coleohominis 101-4-CHN</name>
    <dbReference type="NCBI Taxonomy" id="575594"/>
    <lineage>
        <taxon>Bacteria</taxon>
        <taxon>Bacillati</taxon>
        <taxon>Bacillota</taxon>
        <taxon>Bacilli</taxon>
        <taxon>Lactobacillales</taxon>
        <taxon>Lactobacillaceae</taxon>
        <taxon>Limosilactobacillus</taxon>
    </lineage>
</organism>
<proteinExistence type="predicted"/>
<reference evidence="2 3" key="1">
    <citation type="submission" date="2009-06" db="EMBL/GenBank/DDBJ databases">
        <title>The Genome Sequence of Lactobacillus coleohominis strain 101-4-CHN.</title>
        <authorList>
            <consortium name="The Broad Institute Genome Sequencing Platform"/>
            <person name="Ward D."/>
            <person name="Young S.K."/>
            <person name="Zeng Q."/>
            <person name="Koehrsen M."/>
            <person name="Alvarado L."/>
            <person name="Berlin A."/>
            <person name="Borenstein D."/>
            <person name="Chen Z."/>
            <person name="Engels R."/>
            <person name="Freedman E."/>
            <person name="Gellesch M."/>
            <person name="Goldberg J."/>
            <person name="Griggs A."/>
            <person name="Gujja S."/>
            <person name="Heiman D."/>
            <person name="Hepburn T."/>
            <person name="Howarth C."/>
            <person name="Jen D."/>
            <person name="Larson L."/>
            <person name="Lewis B."/>
            <person name="Mehta T."/>
            <person name="Park D."/>
            <person name="Pearson M."/>
            <person name="Roberts A."/>
            <person name="Saif S."/>
            <person name="Shea T."/>
            <person name="Shenoy N."/>
            <person name="Sisk P."/>
            <person name="Stolte C."/>
            <person name="Sykes S."/>
            <person name="Walk T."/>
            <person name="White J."/>
            <person name="Yandava C."/>
            <person name="Liu Y."/>
            <person name="Xu Q."/>
            <person name="Lander E."/>
            <person name="Nusbaum C."/>
            <person name="Galagan J."/>
            <person name="Birren B."/>
        </authorList>
    </citation>
    <scope>NUCLEOTIDE SEQUENCE [LARGE SCALE GENOMIC DNA]</scope>
    <source>
        <strain evidence="2 3">101-4-CHN</strain>
    </source>
</reference>
<protein>
    <recommendedName>
        <fullName evidence="1">PTS EIIA type-2 domain-containing protein</fullName>
    </recommendedName>
</protein>
<dbReference type="Proteomes" id="UP000003987">
    <property type="component" value="Unassembled WGS sequence"/>
</dbReference>
<dbReference type="SUPFAM" id="SSF55804">
    <property type="entry name" value="Phoshotransferase/anion transport protein"/>
    <property type="match status" value="1"/>
</dbReference>
<dbReference type="Gene3D" id="3.40.930.10">
    <property type="entry name" value="Mannitol-specific EII, Chain A"/>
    <property type="match status" value="1"/>
</dbReference>
<evidence type="ECO:0000313" key="3">
    <source>
        <dbReference type="Proteomes" id="UP000003987"/>
    </source>
</evidence>
<dbReference type="STRING" id="575594.HMPREF0501_00645"/>
<sequence>MLIKLVDVKDYSDWRRLIIKKLMLSDELNADLLVQLQERDRLGSIQVDEHVIMPHVVSNKLPKSWLIISQVDRPIKYGTSNDITTGIYIFSRPKDSSISSSVDCLTDESVMKALQNPKLSYQQLMDLLRVG</sequence>
<dbReference type="PROSITE" id="PS51094">
    <property type="entry name" value="PTS_EIIA_TYPE_2"/>
    <property type="match status" value="1"/>
</dbReference>
<dbReference type="EMBL" id="GG698803">
    <property type="protein sequence ID" value="EEU30267.1"/>
    <property type="molecule type" value="Genomic_DNA"/>
</dbReference>
<keyword evidence="3" id="KW-1185">Reference proteome</keyword>
<feature type="domain" description="PTS EIIA type-2" evidence="1">
    <location>
        <begin position="1"/>
        <end position="131"/>
    </location>
</feature>